<sequence length="118" mass="13479">MFFADGAAAAAAMSRVQWKAPSDDNTIPYTSVEEEPYVRSLVAEIINTEGVIESDKSTYYKCWAREHFEEWGAERNLSSHFGSSHTEFKDFVSKATYPTIMKYEKVETYAYNPAKIKN</sequence>
<organism evidence="1 2">
    <name type="scientific">Zopfia rhizophila CBS 207.26</name>
    <dbReference type="NCBI Taxonomy" id="1314779"/>
    <lineage>
        <taxon>Eukaryota</taxon>
        <taxon>Fungi</taxon>
        <taxon>Dikarya</taxon>
        <taxon>Ascomycota</taxon>
        <taxon>Pezizomycotina</taxon>
        <taxon>Dothideomycetes</taxon>
        <taxon>Dothideomycetes incertae sedis</taxon>
        <taxon>Zopfiaceae</taxon>
        <taxon>Zopfia</taxon>
    </lineage>
</organism>
<keyword evidence="2" id="KW-1185">Reference proteome</keyword>
<reference evidence="1" key="1">
    <citation type="journal article" date="2020" name="Stud. Mycol.">
        <title>101 Dothideomycetes genomes: a test case for predicting lifestyles and emergence of pathogens.</title>
        <authorList>
            <person name="Haridas S."/>
            <person name="Albert R."/>
            <person name="Binder M."/>
            <person name="Bloem J."/>
            <person name="Labutti K."/>
            <person name="Salamov A."/>
            <person name="Andreopoulos B."/>
            <person name="Baker S."/>
            <person name="Barry K."/>
            <person name="Bills G."/>
            <person name="Bluhm B."/>
            <person name="Cannon C."/>
            <person name="Castanera R."/>
            <person name="Culley D."/>
            <person name="Daum C."/>
            <person name="Ezra D."/>
            <person name="Gonzalez J."/>
            <person name="Henrissat B."/>
            <person name="Kuo A."/>
            <person name="Liang C."/>
            <person name="Lipzen A."/>
            <person name="Lutzoni F."/>
            <person name="Magnuson J."/>
            <person name="Mondo S."/>
            <person name="Nolan M."/>
            <person name="Ohm R."/>
            <person name="Pangilinan J."/>
            <person name="Park H.-J."/>
            <person name="Ramirez L."/>
            <person name="Alfaro M."/>
            <person name="Sun H."/>
            <person name="Tritt A."/>
            <person name="Yoshinaga Y."/>
            <person name="Zwiers L.-H."/>
            <person name="Turgeon B."/>
            <person name="Goodwin S."/>
            <person name="Spatafora J."/>
            <person name="Crous P."/>
            <person name="Grigoriev I."/>
        </authorList>
    </citation>
    <scope>NUCLEOTIDE SEQUENCE</scope>
    <source>
        <strain evidence="1">CBS 207.26</strain>
    </source>
</reference>
<dbReference type="Proteomes" id="UP000800200">
    <property type="component" value="Unassembled WGS sequence"/>
</dbReference>
<evidence type="ECO:0000313" key="1">
    <source>
        <dbReference type="EMBL" id="KAF2186562.1"/>
    </source>
</evidence>
<dbReference type="AlphaFoldDB" id="A0A6A6E722"/>
<gene>
    <name evidence="1" type="ORF">K469DRAFT_775386</name>
</gene>
<protein>
    <submittedName>
        <fullName evidence="1">Uncharacterized protein</fullName>
    </submittedName>
</protein>
<name>A0A6A6E722_9PEZI</name>
<evidence type="ECO:0000313" key="2">
    <source>
        <dbReference type="Proteomes" id="UP000800200"/>
    </source>
</evidence>
<accession>A0A6A6E722</accession>
<dbReference type="EMBL" id="ML994629">
    <property type="protein sequence ID" value="KAF2186562.1"/>
    <property type="molecule type" value="Genomic_DNA"/>
</dbReference>
<proteinExistence type="predicted"/>